<gene>
    <name evidence="2" type="ORF">MCHLO_12090</name>
</gene>
<keyword evidence="3" id="KW-1185">Reference proteome</keyword>
<feature type="compositionally biased region" description="Basic and acidic residues" evidence="1">
    <location>
        <begin position="40"/>
        <end position="52"/>
    </location>
</feature>
<accession>A0ABQ0LW49</accession>
<name>A0ABQ0LW49_MYCCL</name>
<reference evidence="2" key="1">
    <citation type="submission" date="2014-09" db="EMBL/GenBank/DDBJ databases">
        <title>Genome sequence of the luminous mushroom Mycena chlorophos for searching fungal bioluminescence genes.</title>
        <authorList>
            <person name="Tanaka Y."/>
            <person name="Kasuga D."/>
            <person name="Oba Y."/>
            <person name="Hase S."/>
            <person name="Sato K."/>
            <person name="Oba Y."/>
            <person name="Sakakibara Y."/>
        </authorList>
    </citation>
    <scope>NUCLEOTIDE SEQUENCE</scope>
</reference>
<protein>
    <submittedName>
        <fullName evidence="2">Uncharacterized protein</fullName>
    </submittedName>
</protein>
<feature type="region of interest" description="Disordered" evidence="1">
    <location>
        <begin position="24"/>
        <end position="72"/>
    </location>
</feature>
<sequence>MRASAPLLRDSAACLHPVGNVEAETERPVRSSAATVSHSGAREHEVDKDEPVVRSWWLPPNAEQPIDGFGQG</sequence>
<proteinExistence type="predicted"/>
<evidence type="ECO:0000313" key="3">
    <source>
        <dbReference type="Proteomes" id="UP000815677"/>
    </source>
</evidence>
<dbReference type="EMBL" id="DF848972">
    <property type="protein sequence ID" value="GAT55310.1"/>
    <property type="molecule type" value="Genomic_DNA"/>
</dbReference>
<organism evidence="2 3">
    <name type="scientific">Mycena chlorophos</name>
    <name type="common">Agaric fungus</name>
    <name type="synonym">Agaricus chlorophos</name>
    <dbReference type="NCBI Taxonomy" id="658473"/>
    <lineage>
        <taxon>Eukaryota</taxon>
        <taxon>Fungi</taxon>
        <taxon>Dikarya</taxon>
        <taxon>Basidiomycota</taxon>
        <taxon>Agaricomycotina</taxon>
        <taxon>Agaricomycetes</taxon>
        <taxon>Agaricomycetidae</taxon>
        <taxon>Agaricales</taxon>
        <taxon>Marasmiineae</taxon>
        <taxon>Mycenaceae</taxon>
        <taxon>Mycena</taxon>
    </lineage>
</organism>
<evidence type="ECO:0000256" key="1">
    <source>
        <dbReference type="SAM" id="MobiDB-lite"/>
    </source>
</evidence>
<dbReference type="Proteomes" id="UP000815677">
    <property type="component" value="Unassembled WGS sequence"/>
</dbReference>
<evidence type="ECO:0000313" key="2">
    <source>
        <dbReference type="EMBL" id="GAT55310.1"/>
    </source>
</evidence>